<reference evidence="3" key="1">
    <citation type="submission" date="2023-10" db="EMBL/GenBank/DDBJ databases">
        <authorList>
            <person name="Chen Y."/>
            <person name="Shah S."/>
            <person name="Dougan E. K."/>
            <person name="Thang M."/>
            <person name="Chan C."/>
        </authorList>
    </citation>
    <scope>NUCLEOTIDE SEQUENCE [LARGE SCALE GENOMIC DNA]</scope>
</reference>
<feature type="compositionally biased region" description="Low complexity" evidence="1">
    <location>
        <begin position="629"/>
        <end position="646"/>
    </location>
</feature>
<protein>
    <recommendedName>
        <fullName evidence="2">Agenet-like domain-containing protein</fullName>
    </recommendedName>
</protein>
<dbReference type="Gene3D" id="2.30.30.140">
    <property type="match status" value="1"/>
</dbReference>
<feature type="compositionally biased region" description="Low complexity" evidence="1">
    <location>
        <begin position="811"/>
        <end position="823"/>
    </location>
</feature>
<sequence length="847" mass="85844">MAAGPAWPIAEVVACTSGPQWDPKGEDQIIFRVLHKYILTSEGPALEEAAKDAKVVWIFLIEIGKRNKPLKQQVLECFHVLMESKAWESSLAASASLQRAAGELPEGLQAPLALQSRALLSSLTPEALARLREAPQEPQQVNVHQSIARFREADLLRQGLLQEDQESPAGDGGAAAAEARAAESGPARDQLRKGIDMVVALEVPKRTDDPGLSAFNQLRRGCLHAAHLPEVYEAEAGHGPVVLDFLVDFTKRHHRIRMKQICEVLNLLLHSPGWVSALDASSDFLSRVQQELPPDAQAAFSLQSSRIRSAVPADVLQAAEKKPSAGLTQAKKVAESMSSMRQSLFGLPPPTPAAGGAGPLAPILEAAPAQEAAPVPTNSAAKAAGAAVNPLLRAGLLTVDSTPPAQEPAQEAADPAAAQEPAQEATSPKRRSAFAEATGGIKDKLKGAAGGIKNMFGGKEKEPEEQLPMLPAGQPEGGHGLQVGDAVEVYSNSKQAWCPGTVEKVSGQMVTVTYQTPGGAAGELARKELPGTHETLRRTRGGAQATPTGGPASPQASAPGGYPAHASHGLQVGDAVEVYSNSKQAWCPGTVEKVSGQMVTVTYQTGGAAGELARKELPGTHETLRRTRGASPGTPATEAAAAAGTGQPKGAAAAAGFLQQRAQAAAAAAAQQAAQLQGAAASAGAGAAAAASQQHAAAAAAAAQQKGAAAVAALAGAGQRAKEAAAPAAAAAAAALGAAAGSPPGAAGSGWTREESEVYARAFVDCGGGDPGIGETEASGQVGAAQKGPQGDLGGVQPEDGAVAGPGGMGSADFSTAAASSATVRPCRATPPGRPFWRPAATPCGSS</sequence>
<feature type="region of interest" description="Disordered" evidence="1">
    <location>
        <begin position="528"/>
        <end position="568"/>
    </location>
</feature>
<feature type="region of interest" description="Disordered" evidence="1">
    <location>
        <begin position="164"/>
        <end position="189"/>
    </location>
</feature>
<feature type="compositionally biased region" description="Low complexity" evidence="1">
    <location>
        <begin position="174"/>
        <end position="188"/>
    </location>
</feature>
<feature type="region of interest" description="Disordered" evidence="1">
    <location>
        <begin position="400"/>
        <end position="471"/>
    </location>
</feature>
<feature type="region of interest" description="Disordered" evidence="1">
    <location>
        <begin position="770"/>
        <end position="847"/>
    </location>
</feature>
<accession>A0ABN9WWQ7</accession>
<feature type="compositionally biased region" description="Low complexity" evidence="1">
    <location>
        <begin position="541"/>
        <end position="554"/>
    </location>
</feature>
<feature type="compositionally biased region" description="Low complexity" evidence="1">
    <location>
        <begin position="403"/>
        <end position="425"/>
    </location>
</feature>
<evidence type="ECO:0000259" key="2">
    <source>
        <dbReference type="Pfam" id="PF05641"/>
    </source>
</evidence>
<feature type="compositionally biased region" description="Basic and acidic residues" evidence="1">
    <location>
        <begin position="616"/>
        <end position="625"/>
    </location>
</feature>
<evidence type="ECO:0000313" key="3">
    <source>
        <dbReference type="EMBL" id="CAK0890667.1"/>
    </source>
</evidence>
<dbReference type="Pfam" id="PF05641">
    <property type="entry name" value="Agenet"/>
    <property type="match status" value="2"/>
</dbReference>
<comment type="caution">
    <text evidence="3">The sequence shown here is derived from an EMBL/GenBank/DDBJ whole genome shotgun (WGS) entry which is preliminary data.</text>
</comment>
<evidence type="ECO:0000313" key="4">
    <source>
        <dbReference type="Proteomes" id="UP001189429"/>
    </source>
</evidence>
<organism evidence="3 4">
    <name type="scientific">Prorocentrum cordatum</name>
    <dbReference type="NCBI Taxonomy" id="2364126"/>
    <lineage>
        <taxon>Eukaryota</taxon>
        <taxon>Sar</taxon>
        <taxon>Alveolata</taxon>
        <taxon>Dinophyceae</taxon>
        <taxon>Prorocentrales</taxon>
        <taxon>Prorocentraceae</taxon>
        <taxon>Prorocentrum</taxon>
    </lineage>
</organism>
<name>A0ABN9WWQ7_9DINO</name>
<evidence type="ECO:0000256" key="1">
    <source>
        <dbReference type="SAM" id="MobiDB-lite"/>
    </source>
</evidence>
<dbReference type="EMBL" id="CAUYUJ010019374">
    <property type="protein sequence ID" value="CAK0890667.1"/>
    <property type="molecule type" value="Genomic_DNA"/>
</dbReference>
<dbReference type="Proteomes" id="UP001189429">
    <property type="component" value="Unassembled WGS sequence"/>
</dbReference>
<keyword evidence="4" id="KW-1185">Reference proteome</keyword>
<feature type="compositionally biased region" description="Basic and acidic residues" evidence="1">
    <location>
        <begin position="528"/>
        <end position="537"/>
    </location>
</feature>
<feature type="domain" description="Agenet-like" evidence="2">
    <location>
        <begin position="484"/>
        <end position="528"/>
    </location>
</feature>
<dbReference type="InterPro" id="IPR008395">
    <property type="entry name" value="Agenet-like_dom"/>
</dbReference>
<gene>
    <name evidence="3" type="ORF">PCOR1329_LOCUS70799</name>
</gene>
<feature type="region of interest" description="Disordered" evidence="1">
    <location>
        <begin position="616"/>
        <end position="646"/>
    </location>
</feature>
<proteinExistence type="predicted"/>
<feature type="domain" description="Agenet-like" evidence="2">
    <location>
        <begin position="573"/>
        <end position="611"/>
    </location>
</feature>